<proteinExistence type="predicted"/>
<keyword evidence="2" id="KW-0238">DNA-binding</keyword>
<dbReference type="Pfam" id="PF14657">
    <property type="entry name" value="Arm-DNA-bind_4"/>
    <property type="match status" value="1"/>
</dbReference>
<evidence type="ECO:0000313" key="2">
    <source>
        <dbReference type="EMBL" id="MCM2534960.1"/>
    </source>
</evidence>
<keyword evidence="3" id="KW-1185">Reference proteome</keyword>
<name>A0ABT0WF65_9BACI</name>
<dbReference type="InterPro" id="IPR028259">
    <property type="entry name" value="AP2-like_int_N"/>
</dbReference>
<dbReference type="GO" id="GO:0003677">
    <property type="term" value="F:DNA binding"/>
    <property type="evidence" value="ECO:0007669"/>
    <property type="project" value="UniProtKB-KW"/>
</dbReference>
<protein>
    <submittedName>
        <fullName evidence="2">Arm DNA-binding domain-containing protein</fullName>
    </submittedName>
</protein>
<feature type="domain" description="AP2-like integrase N-terminal" evidence="1">
    <location>
        <begin position="11"/>
        <end position="56"/>
    </location>
</feature>
<reference evidence="2 3" key="1">
    <citation type="submission" date="2022-06" db="EMBL/GenBank/DDBJ databases">
        <authorList>
            <person name="Jeon C.O."/>
        </authorList>
    </citation>
    <scope>NUCLEOTIDE SEQUENCE [LARGE SCALE GENOMIC DNA]</scope>
    <source>
        <strain evidence="2 3">KCTC 13943</strain>
    </source>
</reference>
<comment type="caution">
    <text evidence="2">The sequence shown here is derived from an EMBL/GenBank/DDBJ whole genome shotgun (WGS) entry which is preliminary data.</text>
</comment>
<sequence length="61" mass="7103">MRGSIKKDGNSWNVVFDLGKDPVTGKRKQKRKRGFKTKKEAEKYINEQLNAIDKGTYFEPK</sequence>
<accession>A0ABT0WF65</accession>
<dbReference type="EMBL" id="JAMQCR010000002">
    <property type="protein sequence ID" value="MCM2534960.1"/>
    <property type="molecule type" value="Genomic_DNA"/>
</dbReference>
<gene>
    <name evidence="2" type="ORF">NDK43_24760</name>
</gene>
<dbReference type="Proteomes" id="UP001523262">
    <property type="component" value="Unassembled WGS sequence"/>
</dbReference>
<evidence type="ECO:0000259" key="1">
    <source>
        <dbReference type="Pfam" id="PF14657"/>
    </source>
</evidence>
<organism evidence="2 3">
    <name type="scientific">Neobacillus pocheonensis</name>
    <dbReference type="NCBI Taxonomy" id="363869"/>
    <lineage>
        <taxon>Bacteria</taxon>
        <taxon>Bacillati</taxon>
        <taxon>Bacillota</taxon>
        <taxon>Bacilli</taxon>
        <taxon>Bacillales</taxon>
        <taxon>Bacillaceae</taxon>
        <taxon>Neobacillus</taxon>
    </lineage>
</organism>
<evidence type="ECO:0000313" key="3">
    <source>
        <dbReference type="Proteomes" id="UP001523262"/>
    </source>
</evidence>